<evidence type="ECO:0000313" key="2">
    <source>
        <dbReference type="Proteomes" id="UP001144280"/>
    </source>
</evidence>
<comment type="caution">
    <text evidence="1">The sequence shown here is derived from an EMBL/GenBank/DDBJ whole genome shotgun (WGS) entry which is preliminary data.</text>
</comment>
<dbReference type="Proteomes" id="UP001144280">
    <property type="component" value="Unassembled WGS sequence"/>
</dbReference>
<organism evidence="1 2">
    <name type="scientific">Phytohabitans aurantiacus</name>
    <dbReference type="NCBI Taxonomy" id="3016789"/>
    <lineage>
        <taxon>Bacteria</taxon>
        <taxon>Bacillati</taxon>
        <taxon>Actinomycetota</taxon>
        <taxon>Actinomycetes</taxon>
        <taxon>Micromonosporales</taxon>
        <taxon>Micromonosporaceae</taxon>
    </lineage>
</organism>
<dbReference type="EMBL" id="BSDI01000031">
    <property type="protein sequence ID" value="GLI00246.1"/>
    <property type="molecule type" value="Genomic_DNA"/>
</dbReference>
<evidence type="ECO:0000313" key="1">
    <source>
        <dbReference type="EMBL" id="GLI00246.1"/>
    </source>
</evidence>
<protein>
    <submittedName>
        <fullName evidence="1">Uncharacterized protein</fullName>
    </submittedName>
</protein>
<reference evidence="1" key="1">
    <citation type="submission" date="2022-12" db="EMBL/GenBank/DDBJ databases">
        <title>New Phytohabitans aurantiacus sp. RD004123 nov., an actinomycete isolated from soil.</title>
        <authorList>
            <person name="Triningsih D.W."/>
            <person name="Harunari E."/>
            <person name="Igarashi Y."/>
        </authorList>
    </citation>
    <scope>NUCLEOTIDE SEQUENCE</scope>
    <source>
        <strain evidence="1">RD004123</strain>
    </source>
</reference>
<keyword evidence="2" id="KW-1185">Reference proteome</keyword>
<proteinExistence type="predicted"/>
<gene>
    <name evidence="1" type="ORF">Pa4123_55220</name>
</gene>
<sequence>MIFVRNSNTAPAPSSNGECMSKQGNMFPDGYGVSVHVFEYADSLGSNWNDARGVA</sequence>
<accession>A0ABQ5R3S9</accession>
<name>A0ABQ5R3S9_9ACTN</name>